<name>A0A5B7EZI7_PORTR</name>
<dbReference type="AlphaFoldDB" id="A0A5B7EZI7"/>
<evidence type="ECO:0000313" key="1">
    <source>
        <dbReference type="EMBL" id="MPC40500.1"/>
    </source>
</evidence>
<sequence>MLNVNASELGALKDTNKDEYDKIMDSILFKNFNLKLRCKIEVYNGLEHGFRCGMIPNGSSGEAIKLHKTAALWQPVHLPIYLIFLSGHTHSVGNSTDL</sequence>
<dbReference type="Proteomes" id="UP000324222">
    <property type="component" value="Unassembled WGS sequence"/>
</dbReference>
<evidence type="ECO:0000313" key="2">
    <source>
        <dbReference type="Proteomes" id="UP000324222"/>
    </source>
</evidence>
<comment type="caution">
    <text evidence="1">The sequence shown here is derived from an EMBL/GenBank/DDBJ whole genome shotgun (WGS) entry which is preliminary data.</text>
</comment>
<dbReference type="Gene3D" id="2.40.50.140">
    <property type="entry name" value="Nucleic acid-binding proteins"/>
    <property type="match status" value="1"/>
</dbReference>
<organism evidence="1 2">
    <name type="scientific">Portunus trituberculatus</name>
    <name type="common">Swimming crab</name>
    <name type="synonym">Neptunus trituberculatus</name>
    <dbReference type="NCBI Taxonomy" id="210409"/>
    <lineage>
        <taxon>Eukaryota</taxon>
        <taxon>Metazoa</taxon>
        <taxon>Ecdysozoa</taxon>
        <taxon>Arthropoda</taxon>
        <taxon>Crustacea</taxon>
        <taxon>Multicrustacea</taxon>
        <taxon>Malacostraca</taxon>
        <taxon>Eumalacostraca</taxon>
        <taxon>Eucarida</taxon>
        <taxon>Decapoda</taxon>
        <taxon>Pleocyemata</taxon>
        <taxon>Brachyura</taxon>
        <taxon>Eubrachyura</taxon>
        <taxon>Portunoidea</taxon>
        <taxon>Portunidae</taxon>
        <taxon>Portuninae</taxon>
        <taxon>Portunus</taxon>
    </lineage>
</organism>
<protein>
    <submittedName>
        <fullName evidence="1">Uncharacterized protein</fullName>
    </submittedName>
</protein>
<dbReference type="InterPro" id="IPR012340">
    <property type="entry name" value="NA-bd_OB-fold"/>
</dbReference>
<reference evidence="1 2" key="1">
    <citation type="submission" date="2019-05" db="EMBL/GenBank/DDBJ databases">
        <title>Another draft genome of Portunus trituberculatus and its Hox gene families provides insights of decapod evolution.</title>
        <authorList>
            <person name="Jeong J.-H."/>
            <person name="Song I."/>
            <person name="Kim S."/>
            <person name="Choi T."/>
            <person name="Kim D."/>
            <person name="Ryu S."/>
            <person name="Kim W."/>
        </authorList>
    </citation>
    <scope>NUCLEOTIDE SEQUENCE [LARGE SCALE GENOMIC DNA]</scope>
    <source>
        <tissue evidence="1">Muscle</tissue>
    </source>
</reference>
<accession>A0A5B7EZI7</accession>
<proteinExistence type="predicted"/>
<gene>
    <name evidence="1" type="ORF">E2C01_034060</name>
</gene>
<keyword evidence="2" id="KW-1185">Reference proteome</keyword>
<dbReference type="OrthoDB" id="1751331at2759"/>
<dbReference type="EMBL" id="VSRR010004716">
    <property type="protein sequence ID" value="MPC40500.1"/>
    <property type="molecule type" value="Genomic_DNA"/>
</dbReference>